<reference evidence="8 9" key="1">
    <citation type="journal article" date="2015" name="Nature">
        <title>rRNA introns, odd ribosomes, and small enigmatic genomes across a large radiation of phyla.</title>
        <authorList>
            <person name="Brown C.T."/>
            <person name="Hug L.A."/>
            <person name="Thomas B.C."/>
            <person name="Sharon I."/>
            <person name="Castelle C.J."/>
            <person name="Singh A."/>
            <person name="Wilkins M.J."/>
            <person name="Williams K.H."/>
            <person name="Banfield J.F."/>
        </authorList>
    </citation>
    <scope>NUCLEOTIDE SEQUENCE [LARGE SCALE GENOMIC DNA]</scope>
</reference>
<evidence type="ECO:0000259" key="7">
    <source>
        <dbReference type="Pfam" id="PF00557"/>
    </source>
</evidence>
<evidence type="ECO:0000313" key="9">
    <source>
        <dbReference type="Proteomes" id="UP000034611"/>
    </source>
</evidence>
<dbReference type="GO" id="GO:0070006">
    <property type="term" value="F:metalloaminopeptidase activity"/>
    <property type="evidence" value="ECO:0007669"/>
    <property type="project" value="InterPro"/>
</dbReference>
<comment type="cofactor">
    <cofactor evidence="6">
        <name>Co(2+)</name>
        <dbReference type="ChEBI" id="CHEBI:48828"/>
    </cofactor>
    <cofactor evidence="6">
        <name>Zn(2+)</name>
        <dbReference type="ChEBI" id="CHEBI:29105"/>
    </cofactor>
    <cofactor evidence="6">
        <name>Mn(2+)</name>
        <dbReference type="ChEBI" id="CHEBI:29035"/>
    </cofactor>
    <cofactor evidence="6">
        <name>Fe(2+)</name>
        <dbReference type="ChEBI" id="CHEBI:29033"/>
    </cofactor>
    <text evidence="6">Binds 2 divalent metal cations per subunit. Has a high-affinity and a low affinity metal-binding site. The true nature of the physiological cofactor is under debate. The enzyme is active with cobalt, zinc, manganese or divalent iron ions.</text>
</comment>
<protein>
    <recommendedName>
        <fullName evidence="6">Methionine aminopeptidase</fullName>
        <ecNumber evidence="6">3.4.11.18</ecNumber>
    </recommendedName>
</protein>
<dbReference type="PRINTS" id="PR00599">
    <property type="entry name" value="MAPEPTIDASE"/>
</dbReference>
<dbReference type="GO" id="GO:0005829">
    <property type="term" value="C:cytosol"/>
    <property type="evidence" value="ECO:0007669"/>
    <property type="project" value="TreeGrafter"/>
</dbReference>
<dbReference type="GO" id="GO:0046872">
    <property type="term" value="F:metal ion binding"/>
    <property type="evidence" value="ECO:0007669"/>
    <property type="project" value="UniProtKB-KW"/>
</dbReference>
<comment type="similarity">
    <text evidence="6">Belongs to the peptidase M24A family.</text>
</comment>
<organism evidence="8 9">
    <name type="scientific">Candidatus Woesebacteria bacterium GW2011_GWC1_43_10b</name>
    <dbReference type="NCBI Taxonomy" id="1618585"/>
    <lineage>
        <taxon>Bacteria</taxon>
        <taxon>Candidatus Woeseibacteriota</taxon>
    </lineage>
</organism>
<dbReference type="Pfam" id="PF00557">
    <property type="entry name" value="Peptidase_M24"/>
    <property type="match status" value="1"/>
</dbReference>
<keyword evidence="5" id="KW-0378">Hydrolase</keyword>
<comment type="caution">
    <text evidence="8">The sequence shown here is derived from an EMBL/GenBank/DDBJ whole genome shotgun (WGS) entry which is preliminary data.</text>
</comment>
<keyword evidence="3 6" id="KW-0645">Protease</keyword>
<dbReference type="InterPro" id="IPR002467">
    <property type="entry name" value="Pept_M24A_MAP1"/>
</dbReference>
<keyword evidence="2 6" id="KW-0031">Aminopeptidase</keyword>
<dbReference type="EMBL" id="LCEY01000002">
    <property type="protein sequence ID" value="KKS81028.1"/>
    <property type="molecule type" value="Genomic_DNA"/>
</dbReference>
<dbReference type="PANTHER" id="PTHR43330:SF27">
    <property type="entry name" value="METHIONINE AMINOPEPTIDASE"/>
    <property type="match status" value="1"/>
</dbReference>
<dbReference type="NCBIfam" id="TIGR00500">
    <property type="entry name" value="met_pdase_I"/>
    <property type="match status" value="1"/>
</dbReference>
<dbReference type="InterPro" id="IPR001714">
    <property type="entry name" value="Pept_M24_MAP"/>
</dbReference>
<dbReference type="GO" id="GO:0006508">
    <property type="term" value="P:proteolysis"/>
    <property type="evidence" value="ECO:0007669"/>
    <property type="project" value="UniProtKB-KW"/>
</dbReference>
<dbReference type="InterPro" id="IPR000994">
    <property type="entry name" value="Pept_M24"/>
</dbReference>
<evidence type="ECO:0000256" key="1">
    <source>
        <dbReference type="ARBA" id="ARBA00002521"/>
    </source>
</evidence>
<dbReference type="EC" id="3.4.11.18" evidence="6"/>
<dbReference type="PATRIC" id="fig|1618585.3.peg.55"/>
<evidence type="ECO:0000313" key="8">
    <source>
        <dbReference type="EMBL" id="KKS81028.1"/>
    </source>
</evidence>
<dbReference type="SUPFAM" id="SSF55920">
    <property type="entry name" value="Creatinase/aminopeptidase"/>
    <property type="match status" value="1"/>
</dbReference>
<evidence type="ECO:0000256" key="4">
    <source>
        <dbReference type="ARBA" id="ARBA00022723"/>
    </source>
</evidence>
<comment type="function">
    <text evidence="1">Removes the N-terminal methionine from nascent proteins. The N-terminal methionine is often cleaved when the second residue in the primary sequence is small and uncharged (Met-Ala-, Cys, Gly, Pro, Ser, Thr, or Val). Requires deformylation of the N(alpha)-formylated initiator methionine before it can be hydrolyzed.</text>
</comment>
<keyword evidence="4 6" id="KW-0479">Metal-binding</keyword>
<dbReference type="PANTHER" id="PTHR43330">
    <property type="entry name" value="METHIONINE AMINOPEPTIDASE"/>
    <property type="match status" value="1"/>
</dbReference>
<evidence type="ECO:0000256" key="3">
    <source>
        <dbReference type="ARBA" id="ARBA00022670"/>
    </source>
</evidence>
<dbReference type="GO" id="GO:0004239">
    <property type="term" value="F:initiator methionyl aminopeptidase activity"/>
    <property type="evidence" value="ECO:0007669"/>
    <property type="project" value="UniProtKB-EC"/>
</dbReference>
<dbReference type="AlphaFoldDB" id="A0A0G1F2J1"/>
<gene>
    <name evidence="8" type="ORF">UV56_C0002G0033</name>
</gene>
<comment type="catalytic activity">
    <reaction evidence="6">
        <text>Release of N-terminal amino acids, preferentially methionine, from peptides and arylamides.</text>
        <dbReference type="EC" id="3.4.11.18"/>
    </reaction>
</comment>
<accession>A0A0G1F2J1</accession>
<feature type="domain" description="Peptidase M24" evidence="7">
    <location>
        <begin position="15"/>
        <end position="242"/>
    </location>
</feature>
<dbReference type="InterPro" id="IPR036005">
    <property type="entry name" value="Creatinase/aminopeptidase-like"/>
</dbReference>
<dbReference type="Gene3D" id="3.90.230.10">
    <property type="entry name" value="Creatinase/methionine aminopeptidase superfamily"/>
    <property type="match status" value="1"/>
</dbReference>
<evidence type="ECO:0000256" key="6">
    <source>
        <dbReference type="RuleBase" id="RU003653"/>
    </source>
</evidence>
<proteinExistence type="inferred from homology"/>
<evidence type="ECO:0000256" key="5">
    <source>
        <dbReference type="ARBA" id="ARBA00022801"/>
    </source>
</evidence>
<sequence>MSGVKIKSTRDILIMKEGGRKLAKIKNALAEEVKDGVKASDIEALATELIAKSGGQPSFKMVPGYSWSTCVNVNDGLVHGIPTKNIVFKKGDIVSVDVGLFYGGFHTDTSISLLIGKDNFKEKFLSVGKHALRKAIQQAKAGRKIGDISRVIEKTIEKGGYYPIRALVGHGVGRELHEYPPIACFTTGAREELIKIENGFVLAIEVMYADGGQDVVLDEDGWTIRTKNGKISALFEETVAVTPRGPLVLTV</sequence>
<evidence type="ECO:0000256" key="2">
    <source>
        <dbReference type="ARBA" id="ARBA00022438"/>
    </source>
</evidence>
<name>A0A0G1F2J1_9BACT</name>
<dbReference type="Proteomes" id="UP000034611">
    <property type="component" value="Unassembled WGS sequence"/>
</dbReference>